<keyword evidence="2" id="KW-1185">Reference proteome</keyword>
<evidence type="ECO:0000313" key="2">
    <source>
        <dbReference type="Proteomes" id="UP000005101"/>
    </source>
</evidence>
<reference evidence="1 2" key="1">
    <citation type="submission" date="2008-12" db="EMBL/GenBank/DDBJ databases">
        <title>Annotation of Bacteroides fragilis strain 3_1_12.</title>
        <authorList>
            <consortium name="The Broad Institute Genome Sequencing Platform"/>
            <person name="Ward D."/>
            <person name="Young S.K."/>
            <person name="Kodira C.D."/>
            <person name="Zeng Q."/>
            <person name="Koehrsen M."/>
            <person name="Alvarado L."/>
            <person name="Berlin A."/>
            <person name="Borenstein D."/>
            <person name="Chen Z."/>
            <person name="Engels R."/>
            <person name="Freedman E."/>
            <person name="Gellesch M."/>
            <person name="Goldberg J."/>
            <person name="Griggs A."/>
            <person name="Gujja S."/>
            <person name="Heiman D."/>
            <person name="Hepburn T."/>
            <person name="Howarth C."/>
            <person name="Jen D."/>
            <person name="Larson L."/>
            <person name="Lewis B."/>
            <person name="Mehta T."/>
            <person name="Park D."/>
            <person name="Pearson M."/>
            <person name="Roberts A."/>
            <person name="Saif S."/>
            <person name="Shea T."/>
            <person name="Shenoy N."/>
            <person name="Sisk P."/>
            <person name="Stolte C."/>
            <person name="Sykes S."/>
            <person name="Walk T."/>
            <person name="White J."/>
            <person name="Yandava C."/>
            <person name="Allen-Vercoe E."/>
            <person name="Strauss J."/>
            <person name="Ambrose C."/>
            <person name="Lander E."/>
            <person name="Nusbaum C."/>
            <person name="Galagan J."/>
            <person name="Birren B."/>
        </authorList>
    </citation>
    <scope>NUCLEOTIDE SEQUENCE [LARGE SCALE GENOMIC DNA]</scope>
    <source>
        <strain evidence="1 2">3_1_12</strain>
    </source>
</reference>
<organism evidence="1 2">
    <name type="scientific">Bacteroides fragilis 3_1_12</name>
    <dbReference type="NCBI Taxonomy" id="457424"/>
    <lineage>
        <taxon>Bacteria</taxon>
        <taxon>Pseudomonadati</taxon>
        <taxon>Bacteroidota</taxon>
        <taxon>Bacteroidia</taxon>
        <taxon>Bacteroidales</taxon>
        <taxon>Bacteroidaceae</taxon>
        <taxon>Bacteroides</taxon>
    </lineage>
</organism>
<sequence length="134" mass="15606">MHNIISQKRNKMETKEILNQFGKDFVKSVRDNSLFVFEGTVSGHMKSTSDRKLHEAINNLKNEDVELIRQIVYKMVDSTIHNTLFFFEQDIDDWKISNSEKDVTSLADISDGLCGELYSQEGWIEKYSEYKSSE</sequence>
<accession>A0ABN0BJ00</accession>
<dbReference type="EMBL" id="EQ973213">
    <property type="protein sequence ID" value="EFR52878.1"/>
    <property type="molecule type" value="Genomic_DNA"/>
</dbReference>
<proteinExistence type="predicted"/>
<name>A0ABN0BJ00_BACFG</name>
<gene>
    <name evidence="1" type="ORF">BFAG_01573</name>
</gene>
<protein>
    <submittedName>
        <fullName evidence="1">Uncharacterized protein</fullName>
    </submittedName>
</protein>
<evidence type="ECO:0000313" key="1">
    <source>
        <dbReference type="EMBL" id="EFR52878.1"/>
    </source>
</evidence>
<dbReference type="Proteomes" id="UP000005101">
    <property type="component" value="Unassembled WGS sequence"/>
</dbReference>